<feature type="region of interest" description="Disordered" evidence="1">
    <location>
        <begin position="1"/>
        <end position="25"/>
    </location>
</feature>
<sequence length="53" mass="5989">MGVRKQRANSTSVEANPPTLTPNPPRGSRWQLILSGFLLLIWLFFLAWMAFAS</sequence>
<keyword evidence="2" id="KW-1133">Transmembrane helix</keyword>
<protein>
    <submittedName>
        <fullName evidence="3">Uncharacterized protein</fullName>
    </submittedName>
</protein>
<proteinExistence type="predicted"/>
<reference evidence="3 4" key="1">
    <citation type="submission" date="2019-08" db="EMBL/GenBank/DDBJ databases">
        <title>Deep-cultivation of Planctomycetes and their phenomic and genomic characterization uncovers novel biology.</title>
        <authorList>
            <person name="Wiegand S."/>
            <person name="Jogler M."/>
            <person name="Boedeker C."/>
            <person name="Pinto D."/>
            <person name="Vollmers J."/>
            <person name="Rivas-Marin E."/>
            <person name="Kohn T."/>
            <person name="Peeters S.H."/>
            <person name="Heuer A."/>
            <person name="Rast P."/>
            <person name="Oberbeckmann S."/>
            <person name="Bunk B."/>
            <person name="Jeske O."/>
            <person name="Meyerdierks A."/>
            <person name="Storesund J.E."/>
            <person name="Kallscheuer N."/>
            <person name="Luecker S."/>
            <person name="Lage O.M."/>
            <person name="Pohl T."/>
            <person name="Merkel B.J."/>
            <person name="Hornburger P."/>
            <person name="Mueller R.-W."/>
            <person name="Bruemmer F."/>
            <person name="Labrenz M."/>
            <person name="Spormann A.M."/>
            <person name="Op den Camp H."/>
            <person name="Overmann J."/>
            <person name="Amann R."/>
            <person name="Jetten M.S.M."/>
            <person name="Mascher T."/>
            <person name="Medema M.H."/>
            <person name="Devos D.P."/>
            <person name="Kaster A.-K."/>
            <person name="Ovreas L."/>
            <person name="Rohde M."/>
            <person name="Galperin M.Y."/>
            <person name="Jogler C."/>
        </authorList>
    </citation>
    <scope>NUCLEOTIDE SEQUENCE [LARGE SCALE GENOMIC DNA]</scope>
    <source>
        <strain evidence="3 4">Pr1d</strain>
    </source>
</reference>
<name>A0A5B9QFV2_9BACT</name>
<keyword evidence="2" id="KW-0812">Transmembrane</keyword>
<evidence type="ECO:0000313" key="4">
    <source>
        <dbReference type="Proteomes" id="UP000323917"/>
    </source>
</evidence>
<dbReference type="Proteomes" id="UP000323917">
    <property type="component" value="Chromosome"/>
</dbReference>
<dbReference type="KEGG" id="bgok:Pr1d_52850"/>
<evidence type="ECO:0000256" key="1">
    <source>
        <dbReference type="SAM" id="MobiDB-lite"/>
    </source>
</evidence>
<evidence type="ECO:0000313" key="3">
    <source>
        <dbReference type="EMBL" id="QEG37937.1"/>
    </source>
</evidence>
<keyword evidence="2" id="KW-0472">Membrane</keyword>
<dbReference type="EMBL" id="CP042913">
    <property type="protein sequence ID" value="QEG37937.1"/>
    <property type="molecule type" value="Genomic_DNA"/>
</dbReference>
<evidence type="ECO:0000256" key="2">
    <source>
        <dbReference type="SAM" id="Phobius"/>
    </source>
</evidence>
<keyword evidence="4" id="KW-1185">Reference proteome</keyword>
<accession>A0A5B9QFV2</accession>
<gene>
    <name evidence="3" type="ORF">Pr1d_52850</name>
</gene>
<feature type="transmembrane region" description="Helical" evidence="2">
    <location>
        <begin position="32"/>
        <end position="51"/>
    </location>
</feature>
<dbReference type="AlphaFoldDB" id="A0A5B9QFV2"/>
<organism evidence="3 4">
    <name type="scientific">Bythopirellula goksoeyrii</name>
    <dbReference type="NCBI Taxonomy" id="1400387"/>
    <lineage>
        <taxon>Bacteria</taxon>
        <taxon>Pseudomonadati</taxon>
        <taxon>Planctomycetota</taxon>
        <taxon>Planctomycetia</taxon>
        <taxon>Pirellulales</taxon>
        <taxon>Lacipirellulaceae</taxon>
        <taxon>Bythopirellula</taxon>
    </lineage>
</organism>